<dbReference type="STRING" id="28573.A0A0U1LN12"/>
<dbReference type="OrthoDB" id="6417021at2759"/>
<dbReference type="SUPFAM" id="SSF48371">
    <property type="entry name" value="ARM repeat"/>
    <property type="match status" value="1"/>
</dbReference>
<keyword evidence="3" id="KW-1185">Reference proteome</keyword>
<dbReference type="InterPro" id="IPR016024">
    <property type="entry name" value="ARM-type_fold"/>
</dbReference>
<reference evidence="2 3" key="1">
    <citation type="submission" date="2015-04" db="EMBL/GenBank/DDBJ databases">
        <authorList>
            <person name="Syromyatnikov M.Y."/>
            <person name="Popov V.N."/>
        </authorList>
    </citation>
    <scope>NUCLEOTIDE SEQUENCE [LARGE SCALE GENOMIC DNA]</scope>
    <source>
        <strain evidence="2">WF-38-12</strain>
    </source>
</reference>
<dbReference type="GO" id="GO:0110078">
    <property type="term" value="C:TTT Hsp90 cochaperone complex"/>
    <property type="evidence" value="ECO:0007669"/>
    <property type="project" value="InterPro"/>
</dbReference>
<protein>
    <submittedName>
        <fullName evidence="2">Uncharacterized protein</fullName>
    </submittedName>
</protein>
<dbReference type="Proteomes" id="UP000054383">
    <property type="component" value="Unassembled WGS sequence"/>
</dbReference>
<dbReference type="Pfam" id="PF10521">
    <property type="entry name" value="Tti2"/>
    <property type="match status" value="1"/>
</dbReference>
<gene>
    <name evidence="2" type="ORF">PISL3812_01025</name>
</gene>
<proteinExistence type="inferred from homology"/>
<accession>A0A0U1LN12</accession>
<dbReference type="GO" id="GO:0005829">
    <property type="term" value="C:cytosol"/>
    <property type="evidence" value="ECO:0007669"/>
    <property type="project" value="TreeGrafter"/>
</dbReference>
<dbReference type="AlphaFoldDB" id="A0A0U1LN12"/>
<comment type="similarity">
    <text evidence="1">Belongs to the TTI2 family.</text>
</comment>
<dbReference type="PANTHER" id="PTHR32226">
    <property type="entry name" value="TELO2-INTERACTING PROTEIN 2"/>
    <property type="match status" value="1"/>
</dbReference>
<sequence>MEKTRLAARAYITRTNSDNLDGFQVEVNDEIITLPALQKEISPPGAQDVAAVNEDLLVVQSALRKWNSSEPLGADGKEAAHAIYAWLVQISLPSSDFAQALEAEYSDDRSKKVKLTTALRAKRSTYDVAISCIEALNSILSAAGAENAADIFTALASFTNTRDPWTTSKSCHDALAVLETFLPSENAPKYWDIVEQISKSKIRSIFAKTKNIAITGAGRKNLHPMPQPRFDGNIFNPEAKPWKHVDVYATTVLEWVLSQYTPSDIARLEDQFQFYVPPILSLLDDESPSFKYRGCDLLIRFLKPIQSSNSDLLRRTNLSSVFDDALTPTLLSLPTLTPEDESLQILGITYEALLLTLQTRYHIYHSSSDQQEDNGAAYTSRLTTLLRDNVISSFHHISSYTPTSKTEPSMLASFPYPRLSTFILDQLKTVIHHIGIHTTKYLQEIIPVIYSTLTNPFGTAHLPLLAAGVAAAQAVILNSHPRIWRYRGEFLAAFCACWMNVSQEEKETNDLKLKAQLQNVMKKLQGAANILNIAVQSAVSTEDEDATRIYWTGVTEGDKIDMRKEVEDLVAADQNLTGLFDKIDEEDLLSDDYFD</sequence>
<dbReference type="OMA" id="VILNCWP"/>
<dbReference type="EMBL" id="CVMT01000001">
    <property type="protein sequence ID" value="CRG83670.1"/>
    <property type="molecule type" value="Genomic_DNA"/>
</dbReference>
<evidence type="ECO:0000313" key="2">
    <source>
        <dbReference type="EMBL" id="CRG83670.1"/>
    </source>
</evidence>
<dbReference type="PANTHER" id="PTHR32226:SF2">
    <property type="entry name" value="TELO2-INTERACTING PROTEIN 2"/>
    <property type="match status" value="1"/>
</dbReference>
<evidence type="ECO:0000313" key="3">
    <source>
        <dbReference type="Proteomes" id="UP000054383"/>
    </source>
</evidence>
<dbReference type="InterPro" id="IPR018870">
    <property type="entry name" value="Tti2"/>
</dbReference>
<name>A0A0U1LN12_TALIS</name>
<evidence type="ECO:0000256" key="1">
    <source>
        <dbReference type="ARBA" id="ARBA00034736"/>
    </source>
</evidence>
<organism evidence="2 3">
    <name type="scientific">Talaromyces islandicus</name>
    <name type="common">Penicillium islandicum</name>
    <dbReference type="NCBI Taxonomy" id="28573"/>
    <lineage>
        <taxon>Eukaryota</taxon>
        <taxon>Fungi</taxon>
        <taxon>Dikarya</taxon>
        <taxon>Ascomycota</taxon>
        <taxon>Pezizomycotina</taxon>
        <taxon>Eurotiomycetes</taxon>
        <taxon>Eurotiomycetidae</taxon>
        <taxon>Eurotiales</taxon>
        <taxon>Trichocomaceae</taxon>
        <taxon>Talaromyces</taxon>
        <taxon>Talaromyces sect. Islandici</taxon>
    </lineage>
</organism>
<dbReference type="GO" id="GO:0005634">
    <property type="term" value="C:nucleus"/>
    <property type="evidence" value="ECO:0007669"/>
    <property type="project" value="TreeGrafter"/>
</dbReference>